<keyword evidence="9" id="KW-0229">DNA integration</keyword>
<evidence type="ECO:0000256" key="1">
    <source>
        <dbReference type="ARBA" id="ARBA00022578"/>
    </source>
</evidence>
<gene>
    <name evidence="16" type="ORF">O181_016678</name>
</gene>
<comment type="catalytic activity">
    <reaction evidence="14">
        <text>DNA(n) + a 2'-deoxyribonucleoside 5'-triphosphate = DNA(n+1) + diphosphate</text>
        <dbReference type="Rhea" id="RHEA:22508"/>
        <dbReference type="Rhea" id="RHEA-COMP:17339"/>
        <dbReference type="Rhea" id="RHEA-COMP:17340"/>
        <dbReference type="ChEBI" id="CHEBI:33019"/>
        <dbReference type="ChEBI" id="CHEBI:61560"/>
        <dbReference type="ChEBI" id="CHEBI:173112"/>
        <dbReference type="EC" id="2.7.7.7"/>
    </reaction>
</comment>
<dbReference type="InterPro" id="IPR001584">
    <property type="entry name" value="Integrase_cat-core"/>
</dbReference>
<keyword evidence="6" id="KW-0378">Hydrolase</keyword>
<evidence type="ECO:0000256" key="8">
    <source>
        <dbReference type="ARBA" id="ARBA00022884"/>
    </source>
</evidence>
<evidence type="ECO:0000256" key="3">
    <source>
        <dbReference type="ARBA" id="ARBA00022722"/>
    </source>
</evidence>
<dbReference type="GO" id="GO:0006310">
    <property type="term" value="P:DNA recombination"/>
    <property type="evidence" value="ECO:0007669"/>
    <property type="project" value="UniProtKB-KW"/>
</dbReference>
<dbReference type="GO" id="GO:0003723">
    <property type="term" value="F:RNA binding"/>
    <property type="evidence" value="ECO:0007669"/>
    <property type="project" value="UniProtKB-KW"/>
</dbReference>
<dbReference type="InterPro" id="IPR025724">
    <property type="entry name" value="GAG-pre-integrase_dom"/>
</dbReference>
<evidence type="ECO:0000256" key="2">
    <source>
        <dbReference type="ARBA" id="ARBA00022695"/>
    </source>
</evidence>
<dbReference type="InterPro" id="IPR036397">
    <property type="entry name" value="RNaseH_sf"/>
</dbReference>
<dbReference type="PANTHER" id="PTHR42648">
    <property type="entry name" value="TRANSPOSASE, PUTATIVE-RELATED"/>
    <property type="match status" value="1"/>
</dbReference>
<keyword evidence="17" id="KW-1185">Reference proteome</keyword>
<keyword evidence="7" id="KW-0460">Magnesium</keyword>
<keyword evidence="1" id="KW-0815">Transposition</keyword>
<comment type="catalytic activity">
    <reaction evidence="13">
        <text>DNA(n) + a 2'-deoxyribonucleoside 5'-triphosphate = DNA(n+1) + diphosphate</text>
        <dbReference type="Rhea" id="RHEA:22508"/>
        <dbReference type="Rhea" id="RHEA-COMP:17339"/>
        <dbReference type="Rhea" id="RHEA-COMP:17340"/>
        <dbReference type="ChEBI" id="CHEBI:33019"/>
        <dbReference type="ChEBI" id="CHEBI:61560"/>
        <dbReference type="ChEBI" id="CHEBI:173112"/>
        <dbReference type="EC" id="2.7.7.49"/>
    </reaction>
</comment>
<dbReference type="GO" id="GO:0015074">
    <property type="term" value="P:DNA integration"/>
    <property type="evidence" value="ECO:0007669"/>
    <property type="project" value="UniProtKB-KW"/>
</dbReference>
<comment type="caution">
    <text evidence="16">The sequence shown here is derived from an EMBL/GenBank/DDBJ whole genome shotgun (WGS) entry which is preliminary data.</text>
</comment>
<organism evidence="16 17">
    <name type="scientific">Austropuccinia psidii MF-1</name>
    <dbReference type="NCBI Taxonomy" id="1389203"/>
    <lineage>
        <taxon>Eukaryota</taxon>
        <taxon>Fungi</taxon>
        <taxon>Dikarya</taxon>
        <taxon>Basidiomycota</taxon>
        <taxon>Pucciniomycotina</taxon>
        <taxon>Pucciniomycetes</taxon>
        <taxon>Pucciniales</taxon>
        <taxon>Sphaerophragmiaceae</taxon>
        <taxon>Austropuccinia</taxon>
    </lineage>
</organism>
<dbReference type="GO" id="GO:0016787">
    <property type="term" value="F:hydrolase activity"/>
    <property type="evidence" value="ECO:0007669"/>
    <property type="project" value="UniProtKB-KW"/>
</dbReference>
<protein>
    <recommendedName>
        <fullName evidence="15">Integrase catalytic domain-containing protein</fullName>
    </recommendedName>
</protein>
<evidence type="ECO:0000256" key="12">
    <source>
        <dbReference type="ARBA" id="ARBA00023172"/>
    </source>
</evidence>
<keyword evidence="8" id="KW-0694">RNA-binding</keyword>
<dbReference type="PROSITE" id="PS50994">
    <property type="entry name" value="INTEGRASE"/>
    <property type="match status" value="1"/>
</dbReference>
<keyword evidence="5" id="KW-0255">Endonuclease</keyword>
<dbReference type="GO" id="GO:0005634">
    <property type="term" value="C:nucleus"/>
    <property type="evidence" value="ECO:0007669"/>
    <property type="project" value="UniProtKB-ARBA"/>
</dbReference>
<keyword evidence="3" id="KW-0540">Nuclease</keyword>
<dbReference type="Proteomes" id="UP000765509">
    <property type="component" value="Unassembled WGS sequence"/>
</dbReference>
<dbReference type="GO" id="GO:0046872">
    <property type="term" value="F:metal ion binding"/>
    <property type="evidence" value="ECO:0007669"/>
    <property type="project" value="UniProtKB-KW"/>
</dbReference>
<evidence type="ECO:0000313" key="16">
    <source>
        <dbReference type="EMBL" id="MBW0476963.1"/>
    </source>
</evidence>
<keyword evidence="2" id="KW-0548">Nucleotidyltransferase</keyword>
<accession>A0A9Q3GR40</accession>
<dbReference type="PANTHER" id="PTHR42648:SF11">
    <property type="entry name" value="TRANSPOSON TY4-P GAG-POL POLYPROTEIN"/>
    <property type="match status" value="1"/>
</dbReference>
<keyword evidence="11" id="KW-0239">DNA-directed DNA polymerase</keyword>
<proteinExistence type="predicted"/>
<dbReference type="SUPFAM" id="SSF53098">
    <property type="entry name" value="Ribonuclease H-like"/>
    <property type="match status" value="1"/>
</dbReference>
<evidence type="ECO:0000256" key="9">
    <source>
        <dbReference type="ARBA" id="ARBA00022908"/>
    </source>
</evidence>
<dbReference type="OrthoDB" id="3544839at2759"/>
<dbReference type="GO" id="GO:0032196">
    <property type="term" value="P:transposition"/>
    <property type="evidence" value="ECO:0007669"/>
    <property type="project" value="UniProtKB-KW"/>
</dbReference>
<reference evidence="16" key="1">
    <citation type="submission" date="2021-03" db="EMBL/GenBank/DDBJ databases">
        <title>Draft genome sequence of rust myrtle Austropuccinia psidii MF-1, a brazilian biotype.</title>
        <authorList>
            <person name="Quecine M.C."/>
            <person name="Pachon D.M.R."/>
            <person name="Bonatelli M.L."/>
            <person name="Correr F.H."/>
            <person name="Franceschini L.M."/>
            <person name="Leite T.F."/>
            <person name="Margarido G.R.A."/>
            <person name="Almeida C.A."/>
            <person name="Ferrarezi J.A."/>
            <person name="Labate C.A."/>
        </authorList>
    </citation>
    <scope>NUCLEOTIDE SEQUENCE</scope>
    <source>
        <strain evidence="16">MF-1</strain>
    </source>
</reference>
<evidence type="ECO:0000256" key="5">
    <source>
        <dbReference type="ARBA" id="ARBA00022759"/>
    </source>
</evidence>
<dbReference type="Gene3D" id="3.30.420.10">
    <property type="entry name" value="Ribonuclease H-like superfamily/Ribonuclease H"/>
    <property type="match status" value="1"/>
</dbReference>
<feature type="domain" description="Integrase catalytic" evidence="15">
    <location>
        <begin position="126"/>
        <end position="238"/>
    </location>
</feature>
<keyword evidence="10" id="KW-0695">RNA-directed DNA polymerase</keyword>
<dbReference type="EMBL" id="AVOT02004650">
    <property type="protein sequence ID" value="MBW0476963.1"/>
    <property type="molecule type" value="Genomic_DNA"/>
</dbReference>
<evidence type="ECO:0000256" key="14">
    <source>
        <dbReference type="ARBA" id="ARBA00049244"/>
    </source>
</evidence>
<dbReference type="GO" id="GO:0003887">
    <property type="term" value="F:DNA-directed DNA polymerase activity"/>
    <property type="evidence" value="ECO:0007669"/>
    <property type="project" value="UniProtKB-KW"/>
</dbReference>
<name>A0A9Q3GR40_9BASI</name>
<keyword evidence="4" id="KW-0479">Metal-binding</keyword>
<dbReference type="InterPro" id="IPR012337">
    <property type="entry name" value="RNaseH-like_sf"/>
</dbReference>
<evidence type="ECO:0000259" key="15">
    <source>
        <dbReference type="PROSITE" id="PS50994"/>
    </source>
</evidence>
<keyword evidence="11" id="KW-0808">Transferase</keyword>
<evidence type="ECO:0000256" key="11">
    <source>
        <dbReference type="ARBA" id="ARBA00022932"/>
    </source>
</evidence>
<sequence>MLGQLIKVFFHNNQFTISQDNSSSHRFRRGDRWLLEVKKGYHKIDIKPISVNHSMDKVTCNSSSQELSFLWHQRMGHLSIISFNKMLKYNASDGTDNSYLQTICLYHPCSVAKSEHQLVKNTSRNLVWKPGDVIVVDLIGPLPVSINHMKYTLVIQDVFLSVVVAIPIMEKTDAKSKLQDWMTQFMNVINNTIRVLRSDNVEEFKNNNLEQFLESKGIIHEFPMPYEHHQNSRIKQTN</sequence>
<dbReference type="Pfam" id="PF13976">
    <property type="entry name" value="gag_pre-integrs"/>
    <property type="match status" value="1"/>
</dbReference>
<dbReference type="GO" id="GO:0004519">
    <property type="term" value="F:endonuclease activity"/>
    <property type="evidence" value="ECO:0007669"/>
    <property type="project" value="UniProtKB-KW"/>
</dbReference>
<evidence type="ECO:0000256" key="6">
    <source>
        <dbReference type="ARBA" id="ARBA00022801"/>
    </source>
</evidence>
<evidence type="ECO:0000256" key="10">
    <source>
        <dbReference type="ARBA" id="ARBA00022918"/>
    </source>
</evidence>
<evidence type="ECO:0000256" key="4">
    <source>
        <dbReference type="ARBA" id="ARBA00022723"/>
    </source>
</evidence>
<dbReference type="AlphaFoldDB" id="A0A9Q3GR40"/>
<evidence type="ECO:0000256" key="7">
    <source>
        <dbReference type="ARBA" id="ARBA00022842"/>
    </source>
</evidence>
<evidence type="ECO:0000313" key="17">
    <source>
        <dbReference type="Proteomes" id="UP000765509"/>
    </source>
</evidence>
<evidence type="ECO:0000256" key="13">
    <source>
        <dbReference type="ARBA" id="ARBA00048173"/>
    </source>
</evidence>
<keyword evidence="12" id="KW-0233">DNA recombination</keyword>
<dbReference type="GO" id="GO:0003964">
    <property type="term" value="F:RNA-directed DNA polymerase activity"/>
    <property type="evidence" value="ECO:0007669"/>
    <property type="project" value="UniProtKB-KW"/>
</dbReference>
<dbReference type="InterPro" id="IPR039537">
    <property type="entry name" value="Retrotran_Ty1/copia-like"/>
</dbReference>